<proteinExistence type="predicted"/>
<evidence type="ECO:0000313" key="1">
    <source>
        <dbReference type="Proteomes" id="UP000095287"/>
    </source>
</evidence>
<dbReference type="WBParaSite" id="L893_g5093.t1">
    <property type="protein sequence ID" value="L893_g5093.t1"/>
    <property type="gene ID" value="L893_g5093"/>
</dbReference>
<protein>
    <submittedName>
        <fullName evidence="2">COesterase domain-containing protein</fullName>
    </submittedName>
</protein>
<accession>A0A1I8AF36</accession>
<reference evidence="2" key="1">
    <citation type="submission" date="2016-11" db="UniProtKB">
        <authorList>
            <consortium name="WormBaseParasite"/>
        </authorList>
    </citation>
    <scope>IDENTIFICATION</scope>
</reference>
<name>A0A1I8AF36_9BILA</name>
<evidence type="ECO:0000313" key="2">
    <source>
        <dbReference type="WBParaSite" id="L893_g5093.t1"/>
    </source>
</evidence>
<organism evidence="1 2">
    <name type="scientific">Steinernema glaseri</name>
    <dbReference type="NCBI Taxonomy" id="37863"/>
    <lineage>
        <taxon>Eukaryota</taxon>
        <taxon>Metazoa</taxon>
        <taxon>Ecdysozoa</taxon>
        <taxon>Nematoda</taxon>
        <taxon>Chromadorea</taxon>
        <taxon>Rhabditida</taxon>
        <taxon>Tylenchina</taxon>
        <taxon>Panagrolaimomorpha</taxon>
        <taxon>Strongyloidoidea</taxon>
        <taxon>Steinernematidae</taxon>
        <taxon>Steinernema</taxon>
    </lineage>
</organism>
<dbReference type="AlphaFoldDB" id="A0A1I8AF36"/>
<sequence length="75" mass="8340">DPKIELDPKTLFGDIGMCIPTASPNKFLSLQRFQLRPTIPHGAWSRSTAIALSFSSKILRRCYTRSTNSTISPTT</sequence>
<dbReference type="Proteomes" id="UP000095287">
    <property type="component" value="Unplaced"/>
</dbReference>
<keyword evidence="1" id="KW-1185">Reference proteome</keyword>